<sequence>MSTHVEARRGVYYDSVTLMRVSRQLSARAEVSHALTAMATELNRDLLTQMGFDPPQDVGPGDLLVAIRAVDQTVLADAREALDVLLTDASSAKVSAQGLGTVPPARTIGSAAGRIDATLALVSVPGPYAFMEAMDALTAGLSVMIFSDNMPVEEEVALKDAAARLDLLVMGPDCGTAVVGGAGLGFANAVRPGPVGLVAASGTGSQQLMSLLDTAGVGISHALGVGGRDLSATVSGRSTLQALAALDADPATELIIIVSKPPSQRVAGLIREAVRRLSTPVLFALLEQDEDDLTAVAERALRALGRPVPAWPHWPAPVAQAPAPGFVRGLFAGGTLCEEAMLIATDALGPIGSNLRRTATGEPAWTHGQASTGHCMIDFGADEFTAGRAHPMIDPALRLERLAAEAADPSCAVLLLDVVLGYGAEPDPAALLAPAIEDALASRDGDLAVVVSLCGTAADPQDRDAQAAALRDAGAAVFCSNATAARHAAGLVQGP</sequence>
<gene>
    <name evidence="2" type="ORF">HKK74_08270</name>
</gene>
<name>A0ABR7LL03_9ACTN</name>
<dbReference type="PANTHER" id="PTHR11117:SF24">
    <property type="entry name" value="PROTEIN FDRA"/>
    <property type="match status" value="1"/>
</dbReference>
<dbReference type="InterPro" id="IPR005811">
    <property type="entry name" value="SUCC_ACL_C"/>
</dbReference>
<dbReference type="PANTHER" id="PTHR11117">
    <property type="entry name" value="SUCCINYL-COA LIGASE SUBUNIT ALPHA"/>
    <property type="match status" value="1"/>
</dbReference>
<dbReference type="InterPro" id="IPR016102">
    <property type="entry name" value="Succinyl-CoA_synth-like"/>
</dbReference>
<dbReference type="Pfam" id="PF00549">
    <property type="entry name" value="Ligase_CoA"/>
    <property type="match status" value="1"/>
</dbReference>
<dbReference type="RefSeq" id="WP_187242478.1">
    <property type="nucleotide sequence ID" value="NZ_BAAAOK010000015.1"/>
</dbReference>
<evidence type="ECO:0000259" key="1">
    <source>
        <dbReference type="Pfam" id="PF00549"/>
    </source>
</evidence>
<dbReference type="Gene3D" id="3.40.50.720">
    <property type="entry name" value="NAD(P)-binding Rossmann-like Domain"/>
    <property type="match status" value="1"/>
</dbReference>
<organism evidence="2 3">
    <name type="scientific">Actinomadura alba</name>
    <dbReference type="NCBI Taxonomy" id="406431"/>
    <lineage>
        <taxon>Bacteria</taxon>
        <taxon>Bacillati</taxon>
        <taxon>Actinomycetota</taxon>
        <taxon>Actinomycetes</taxon>
        <taxon>Streptosporangiales</taxon>
        <taxon>Thermomonosporaceae</taxon>
        <taxon>Actinomadura</taxon>
    </lineage>
</organism>
<evidence type="ECO:0000313" key="2">
    <source>
        <dbReference type="EMBL" id="MBC6465488.1"/>
    </source>
</evidence>
<reference evidence="2 3" key="1">
    <citation type="submission" date="2020-06" db="EMBL/GenBank/DDBJ databases">
        <title>Actinomadura xiongansis sp. nov., isolated from soil of Baiyangdian.</title>
        <authorList>
            <person name="Zhang X."/>
        </authorList>
    </citation>
    <scope>NUCLEOTIDE SEQUENCE [LARGE SCALE GENOMIC DNA]</scope>
    <source>
        <strain evidence="2 3">HBUM206468</strain>
    </source>
</reference>
<protein>
    <submittedName>
        <fullName evidence="2">FdrA family protein</fullName>
    </submittedName>
</protein>
<evidence type="ECO:0000313" key="3">
    <source>
        <dbReference type="Proteomes" id="UP000805614"/>
    </source>
</evidence>
<dbReference type="SUPFAM" id="SSF52210">
    <property type="entry name" value="Succinyl-CoA synthetase domains"/>
    <property type="match status" value="2"/>
</dbReference>
<feature type="domain" description="ATP-citrate synthase/succinyl-CoA ligase C-terminal" evidence="1">
    <location>
        <begin position="330"/>
        <end position="488"/>
    </location>
</feature>
<dbReference type="Proteomes" id="UP000805614">
    <property type="component" value="Unassembled WGS sequence"/>
</dbReference>
<dbReference type="Gene3D" id="3.40.50.261">
    <property type="entry name" value="Succinyl-CoA synthetase domains"/>
    <property type="match status" value="2"/>
</dbReference>
<accession>A0ABR7LL03</accession>
<comment type="caution">
    <text evidence="2">The sequence shown here is derived from an EMBL/GenBank/DDBJ whole genome shotgun (WGS) entry which is preliminary data.</text>
</comment>
<proteinExistence type="predicted"/>
<dbReference type="EMBL" id="JABVEC010000004">
    <property type="protein sequence ID" value="MBC6465488.1"/>
    <property type="molecule type" value="Genomic_DNA"/>
</dbReference>
<keyword evidence="3" id="KW-1185">Reference proteome</keyword>